<evidence type="ECO:0000313" key="4">
    <source>
        <dbReference type="EMBL" id="MYN10301.1"/>
    </source>
</evidence>
<evidence type="ECO:0000259" key="3">
    <source>
        <dbReference type="Pfam" id="PF07804"/>
    </source>
</evidence>
<name>A0A7X4KQH5_9BURK</name>
<keyword evidence="5" id="KW-1185">Reference proteome</keyword>
<dbReference type="RefSeq" id="WP_161074594.1">
    <property type="nucleotide sequence ID" value="NZ_WWCU01000035.1"/>
</dbReference>
<reference evidence="4 5" key="1">
    <citation type="submission" date="2019-12" db="EMBL/GenBank/DDBJ databases">
        <title>Novel species isolated from a subtropical stream in China.</title>
        <authorList>
            <person name="Lu H."/>
        </authorList>
    </citation>
    <scope>NUCLEOTIDE SEQUENCE [LARGE SCALE GENOMIC DNA]</scope>
    <source>
        <strain evidence="4 5">FT127W</strain>
    </source>
</reference>
<protein>
    <recommendedName>
        <fullName evidence="3">HipA-like C-terminal domain-containing protein</fullName>
    </recommendedName>
</protein>
<accession>A0A7X4KQH5</accession>
<dbReference type="GO" id="GO:0016301">
    <property type="term" value="F:kinase activity"/>
    <property type="evidence" value="ECO:0007669"/>
    <property type="project" value="UniProtKB-KW"/>
</dbReference>
<dbReference type="Pfam" id="PF07804">
    <property type="entry name" value="HipA_C"/>
    <property type="match status" value="1"/>
</dbReference>
<keyword evidence="2" id="KW-0418">Kinase</keyword>
<dbReference type="Gene3D" id="1.10.1070.20">
    <property type="match status" value="1"/>
</dbReference>
<evidence type="ECO:0000313" key="5">
    <source>
        <dbReference type="Proteomes" id="UP000450676"/>
    </source>
</evidence>
<dbReference type="InterPro" id="IPR012893">
    <property type="entry name" value="HipA-like_C"/>
</dbReference>
<dbReference type="EMBL" id="WWCU01000035">
    <property type="protein sequence ID" value="MYN10301.1"/>
    <property type="molecule type" value="Genomic_DNA"/>
</dbReference>
<dbReference type="Proteomes" id="UP000450676">
    <property type="component" value="Unassembled WGS sequence"/>
</dbReference>
<dbReference type="AlphaFoldDB" id="A0A7X4KQH5"/>
<evidence type="ECO:0000256" key="1">
    <source>
        <dbReference type="ARBA" id="ARBA00022679"/>
    </source>
</evidence>
<keyword evidence="1" id="KW-0808">Transferase</keyword>
<sequence>MFPIVIVPADAAELSEQMGTKFKFWYSDERRQRILFKEGRPGTGENWAEKLAAEFAALLGIPHAHYDLATWKDRCGVITPSLVSKKERLIHGNELIEGKVTRASNDENLRYYEQRSHIATRAFQFLKRSSDVIAVPYTYQPINGVDSALGVFVGYLLFDAWIANQDRHSQNWGIIMSAEGNLYLAPSYDHGSSLGRNEKDDKRQAILATRDKGQSMEAYVRRARSAFYPPAPVDVKVKAYQTLELFEQACKMDPVAGLAWQGRLAAIDEQKIREVISMVPEEHMSAVAREFTAKLLLANIDRLLSLKIQ</sequence>
<organism evidence="4 5">
    <name type="scientific">Pseudoduganella aquatica</name>
    <dbReference type="NCBI Taxonomy" id="2660641"/>
    <lineage>
        <taxon>Bacteria</taxon>
        <taxon>Pseudomonadati</taxon>
        <taxon>Pseudomonadota</taxon>
        <taxon>Betaproteobacteria</taxon>
        <taxon>Burkholderiales</taxon>
        <taxon>Oxalobacteraceae</taxon>
        <taxon>Telluria group</taxon>
        <taxon>Pseudoduganella</taxon>
    </lineage>
</organism>
<comment type="caution">
    <text evidence="4">The sequence shown here is derived from an EMBL/GenBank/DDBJ whole genome shotgun (WGS) entry which is preliminary data.</text>
</comment>
<feature type="domain" description="HipA-like C-terminal" evidence="3">
    <location>
        <begin position="146"/>
        <end position="224"/>
    </location>
</feature>
<proteinExistence type="predicted"/>
<evidence type="ECO:0000256" key="2">
    <source>
        <dbReference type="ARBA" id="ARBA00022777"/>
    </source>
</evidence>
<gene>
    <name evidence="4" type="ORF">GTP77_23535</name>
</gene>